<dbReference type="EMBL" id="JBHSNL010000001">
    <property type="protein sequence ID" value="MFC5543836.1"/>
    <property type="molecule type" value="Genomic_DNA"/>
</dbReference>
<sequence length="144" mass="16205">MSDEGKKKPFLKMFSLADRASCEKAIRIGGIVAMVSAALTGIFAAIGFFSDPSDPELAYLFDPYMVLDFVIIFTLAIFILRKSRVASTTMLGYFIFNNLYFWQDTGNIQGLGITIVLFVVYLTAMRATYIWHGSYKIESHNEDI</sequence>
<feature type="transmembrane region" description="Helical" evidence="1">
    <location>
        <begin position="108"/>
        <end position="129"/>
    </location>
</feature>
<name>A0ABW0RGB6_9GAMM</name>
<reference evidence="3" key="1">
    <citation type="journal article" date="2019" name="Int. J. Syst. Evol. Microbiol.">
        <title>The Global Catalogue of Microorganisms (GCM) 10K type strain sequencing project: providing services to taxonomists for standard genome sequencing and annotation.</title>
        <authorList>
            <consortium name="The Broad Institute Genomics Platform"/>
            <consortium name="The Broad Institute Genome Sequencing Center for Infectious Disease"/>
            <person name="Wu L."/>
            <person name="Ma J."/>
        </authorList>
    </citation>
    <scope>NUCLEOTIDE SEQUENCE [LARGE SCALE GENOMIC DNA]</scope>
    <source>
        <strain evidence="3">CGMCC 4.1799</strain>
    </source>
</reference>
<evidence type="ECO:0000256" key="1">
    <source>
        <dbReference type="SAM" id="Phobius"/>
    </source>
</evidence>
<keyword evidence="1" id="KW-0472">Membrane</keyword>
<keyword evidence="3" id="KW-1185">Reference proteome</keyword>
<proteinExistence type="predicted"/>
<protein>
    <recommendedName>
        <fullName evidence="4">DUF2127 domain-containing protein</fullName>
    </recommendedName>
</protein>
<feature type="transmembrane region" description="Helical" evidence="1">
    <location>
        <begin position="61"/>
        <end position="80"/>
    </location>
</feature>
<gene>
    <name evidence="2" type="ORF">ACFPQA_02110</name>
</gene>
<dbReference type="Proteomes" id="UP001596055">
    <property type="component" value="Unassembled WGS sequence"/>
</dbReference>
<comment type="caution">
    <text evidence="2">The sequence shown here is derived from an EMBL/GenBank/DDBJ whole genome shotgun (WGS) entry which is preliminary data.</text>
</comment>
<accession>A0ABW0RGB6</accession>
<keyword evidence="1" id="KW-0812">Transmembrane</keyword>
<evidence type="ECO:0000313" key="3">
    <source>
        <dbReference type="Proteomes" id="UP001596055"/>
    </source>
</evidence>
<keyword evidence="1" id="KW-1133">Transmembrane helix</keyword>
<evidence type="ECO:0008006" key="4">
    <source>
        <dbReference type="Google" id="ProtNLM"/>
    </source>
</evidence>
<organism evidence="2 3">
    <name type="scientific">Marinobacter koreensis</name>
    <dbReference type="NCBI Taxonomy" id="335974"/>
    <lineage>
        <taxon>Bacteria</taxon>
        <taxon>Pseudomonadati</taxon>
        <taxon>Pseudomonadota</taxon>
        <taxon>Gammaproteobacteria</taxon>
        <taxon>Pseudomonadales</taxon>
        <taxon>Marinobacteraceae</taxon>
        <taxon>Marinobacter</taxon>
    </lineage>
</organism>
<dbReference type="RefSeq" id="WP_248157853.1">
    <property type="nucleotide sequence ID" value="NZ_JAKZAJ010000003.1"/>
</dbReference>
<feature type="transmembrane region" description="Helical" evidence="1">
    <location>
        <begin position="28"/>
        <end position="49"/>
    </location>
</feature>
<evidence type="ECO:0000313" key="2">
    <source>
        <dbReference type="EMBL" id="MFC5543836.1"/>
    </source>
</evidence>